<dbReference type="OrthoDB" id="9796191at2"/>
<dbReference type="InterPro" id="IPR023346">
    <property type="entry name" value="Lysozyme-like_dom_sf"/>
</dbReference>
<proteinExistence type="predicted"/>
<sequence>MSGVVASGSRAAGAATALAVMAVLGLAAMTSLMPGLLDDECAGASAAPSEHASSTIPSEYLELYRQAGSQFKVPWTVLAAIGAIESDHGRSSAAGVRSGVNAFGCCAGPMQFNLTDGPPSTWQAYRIDGDQDGDTDPYDPRDAIPSAARYLNVLLERAGGEITDAVLGYNHSRAYVADVLTRARTYADAPEHALVSEPAAECASGSEGPPTDLRESARVSAPRRYAMLPAWAMAAGRPAQLIDARLLANALWLLRSYRLRVTAAREGGHQTHGDGTALDLIPADAVDQAAWDNSALALARDLGWIPACGGSGTRPVCPLIPAMQFVGYEGYPGHGSPWTCRAPDCAAHLHISWVSPCYGTSAPTPPCSWVAAIPTGTSVSSHG</sequence>
<evidence type="ECO:0000259" key="1">
    <source>
        <dbReference type="Pfam" id="PF01464"/>
    </source>
</evidence>
<reference evidence="2 3" key="1">
    <citation type="submission" date="2018-10" db="EMBL/GenBank/DDBJ databases">
        <title>Genomic Encyclopedia of Archaeal and Bacterial Type Strains, Phase II (KMG-II): from individual species to whole genera.</title>
        <authorList>
            <person name="Goeker M."/>
        </authorList>
    </citation>
    <scope>NUCLEOTIDE SEQUENCE [LARGE SCALE GENOMIC DNA]</scope>
    <source>
        <strain evidence="2 3">DSM 14954</strain>
    </source>
</reference>
<dbReference type="EMBL" id="RBIL01000001">
    <property type="protein sequence ID" value="RKQ90852.1"/>
    <property type="molecule type" value="Genomic_DNA"/>
</dbReference>
<name>A0A660L765_9ACTN</name>
<dbReference type="GO" id="GO:0008933">
    <property type="term" value="F:peptidoglycan lytic transglycosylase activity"/>
    <property type="evidence" value="ECO:0007669"/>
    <property type="project" value="TreeGrafter"/>
</dbReference>
<dbReference type="Gene3D" id="1.10.530.10">
    <property type="match status" value="1"/>
</dbReference>
<accession>A0A660L765</accession>
<protein>
    <submittedName>
        <fullName evidence="2">Transglycosylase-like protein with SLT domain</fullName>
    </submittedName>
</protein>
<dbReference type="Proteomes" id="UP000278962">
    <property type="component" value="Unassembled WGS sequence"/>
</dbReference>
<dbReference type="InterPro" id="IPR043426">
    <property type="entry name" value="MltB-like"/>
</dbReference>
<dbReference type="PANTHER" id="PTHR30163:SF8">
    <property type="entry name" value="LYTIC MUREIN TRANSGLYCOSYLASE"/>
    <property type="match status" value="1"/>
</dbReference>
<gene>
    <name evidence="2" type="ORF">C8N24_0667</name>
</gene>
<dbReference type="SUPFAM" id="SSF53955">
    <property type="entry name" value="Lysozyme-like"/>
    <property type="match status" value="1"/>
</dbReference>
<dbReference type="Pfam" id="PF01464">
    <property type="entry name" value="SLT"/>
    <property type="match status" value="1"/>
</dbReference>
<comment type="caution">
    <text evidence="2">The sequence shown here is derived from an EMBL/GenBank/DDBJ whole genome shotgun (WGS) entry which is preliminary data.</text>
</comment>
<evidence type="ECO:0000313" key="2">
    <source>
        <dbReference type="EMBL" id="RKQ90852.1"/>
    </source>
</evidence>
<dbReference type="GO" id="GO:0009253">
    <property type="term" value="P:peptidoglycan catabolic process"/>
    <property type="evidence" value="ECO:0007669"/>
    <property type="project" value="TreeGrafter"/>
</dbReference>
<dbReference type="InterPro" id="IPR008258">
    <property type="entry name" value="Transglycosylase_SLT_dom_1"/>
</dbReference>
<keyword evidence="3" id="KW-1185">Reference proteome</keyword>
<dbReference type="RefSeq" id="WP_121247966.1">
    <property type="nucleotide sequence ID" value="NZ_RBIL01000001.1"/>
</dbReference>
<dbReference type="PANTHER" id="PTHR30163">
    <property type="entry name" value="MEMBRANE-BOUND LYTIC MUREIN TRANSGLYCOSYLASE B"/>
    <property type="match status" value="1"/>
</dbReference>
<dbReference type="AlphaFoldDB" id="A0A660L765"/>
<organism evidence="2 3">
    <name type="scientific">Solirubrobacter pauli</name>
    <dbReference type="NCBI Taxonomy" id="166793"/>
    <lineage>
        <taxon>Bacteria</taxon>
        <taxon>Bacillati</taxon>
        <taxon>Actinomycetota</taxon>
        <taxon>Thermoleophilia</taxon>
        <taxon>Solirubrobacterales</taxon>
        <taxon>Solirubrobacteraceae</taxon>
        <taxon>Solirubrobacter</taxon>
    </lineage>
</organism>
<feature type="domain" description="Transglycosylase SLT" evidence="1">
    <location>
        <begin position="63"/>
        <end position="186"/>
    </location>
</feature>
<dbReference type="CDD" id="cd13399">
    <property type="entry name" value="Slt35-like"/>
    <property type="match status" value="1"/>
</dbReference>
<evidence type="ECO:0000313" key="3">
    <source>
        <dbReference type="Proteomes" id="UP000278962"/>
    </source>
</evidence>